<feature type="region of interest" description="Disordered" evidence="1">
    <location>
        <begin position="1"/>
        <end position="117"/>
    </location>
</feature>
<dbReference type="HOGENOM" id="CLU_1360599_0_0_1"/>
<feature type="compositionally biased region" description="Acidic residues" evidence="1">
    <location>
        <begin position="17"/>
        <end position="26"/>
    </location>
</feature>
<feature type="compositionally biased region" description="Acidic residues" evidence="1">
    <location>
        <begin position="151"/>
        <end position="167"/>
    </location>
</feature>
<proteinExistence type="predicted"/>
<feature type="compositionally biased region" description="Acidic residues" evidence="1">
    <location>
        <begin position="77"/>
        <end position="96"/>
    </location>
</feature>
<dbReference type="InterPro" id="IPR009730">
    <property type="entry name" value="MFAP1_C"/>
</dbReference>
<dbReference type="AlphaFoldDB" id="W6MU66"/>
<dbReference type="InterPro" id="IPR033194">
    <property type="entry name" value="MFAP1"/>
</dbReference>
<evidence type="ECO:0000313" key="3">
    <source>
        <dbReference type="EMBL" id="CDK28907.1"/>
    </source>
</evidence>
<accession>W6MU66</accession>
<sequence>MSAKRYFAGRANATQESDSDSSEEEEKGVRPDVGIQVKEITSIAREEPSRVTATVNQEQEAQADDGRSSGSLKSSEESSEESSEDSSEDSSDDSSEEVIMQKPVFVSRKQRESHSVISVEADKNERALNAIEKGIKLQAEQEKKRQLEDSWQAEEDTGDIDDTDLPDDKEEYEAWRLRELQRLRLDHDRLIRRELERENNE</sequence>
<dbReference type="RefSeq" id="XP_022460896.1">
    <property type="nucleotide sequence ID" value="XM_022606023.1"/>
</dbReference>
<dbReference type="EMBL" id="HG793130">
    <property type="protein sequence ID" value="CDK28907.1"/>
    <property type="molecule type" value="Genomic_DNA"/>
</dbReference>
<evidence type="ECO:0000259" key="2">
    <source>
        <dbReference type="Pfam" id="PF06991"/>
    </source>
</evidence>
<gene>
    <name evidence="3" type="ORF">KUCA_T00004892001</name>
</gene>
<feature type="compositionally biased region" description="Basic and acidic residues" evidence="1">
    <location>
        <begin position="139"/>
        <end position="148"/>
    </location>
</feature>
<protein>
    <recommendedName>
        <fullName evidence="2">Micro-fibrillar-associated protein 1 C-terminal domain-containing protein</fullName>
    </recommendedName>
</protein>
<keyword evidence="4" id="KW-1185">Reference proteome</keyword>
<reference evidence="3" key="1">
    <citation type="submission" date="2013-12" db="EMBL/GenBank/DDBJ databases">
        <authorList>
            <person name="Genoscope - CEA"/>
        </authorList>
    </citation>
    <scope>NUCLEOTIDE SEQUENCE</scope>
    <source>
        <strain evidence="3">CBS 1993</strain>
    </source>
</reference>
<reference evidence="3" key="2">
    <citation type="submission" date="2014-02" db="EMBL/GenBank/DDBJ databases">
        <title>Complete DNA sequence of /Kuraishia capsulata/ illustrates novel genomic features among budding yeasts (/Saccharomycotina/).</title>
        <authorList>
            <person name="Morales L."/>
            <person name="Noel B."/>
            <person name="Porcel B."/>
            <person name="Marcet-Houben M."/>
            <person name="Hullo M-F."/>
            <person name="Sacerdot C."/>
            <person name="Tekaia F."/>
            <person name="Leh-Louis V."/>
            <person name="Despons L."/>
            <person name="Khanna V."/>
            <person name="Aury J-M."/>
            <person name="Barbe V."/>
            <person name="Couloux A."/>
            <person name="Labadie K."/>
            <person name="Pelletier E."/>
            <person name="Souciet J-L."/>
            <person name="Boekhout T."/>
            <person name="Gabaldon T."/>
            <person name="Wincker P."/>
            <person name="Dujon B."/>
        </authorList>
    </citation>
    <scope>NUCLEOTIDE SEQUENCE</scope>
    <source>
        <strain evidence="3">CBS 1993</strain>
    </source>
</reference>
<name>W6MU66_9ASCO</name>
<feature type="domain" description="Micro-fibrillar-associated protein 1 C-terminal" evidence="2">
    <location>
        <begin position="91"/>
        <end position="199"/>
    </location>
</feature>
<evidence type="ECO:0000256" key="1">
    <source>
        <dbReference type="SAM" id="MobiDB-lite"/>
    </source>
</evidence>
<dbReference type="Proteomes" id="UP000019384">
    <property type="component" value="Unassembled WGS sequence"/>
</dbReference>
<feature type="region of interest" description="Disordered" evidence="1">
    <location>
        <begin position="139"/>
        <end position="167"/>
    </location>
</feature>
<evidence type="ECO:0000313" key="4">
    <source>
        <dbReference type="Proteomes" id="UP000019384"/>
    </source>
</evidence>
<feature type="compositionally biased region" description="Polar residues" evidence="1">
    <location>
        <begin position="51"/>
        <end position="60"/>
    </location>
</feature>
<organism evidence="3 4">
    <name type="scientific">Kuraishia capsulata CBS 1993</name>
    <dbReference type="NCBI Taxonomy" id="1382522"/>
    <lineage>
        <taxon>Eukaryota</taxon>
        <taxon>Fungi</taxon>
        <taxon>Dikarya</taxon>
        <taxon>Ascomycota</taxon>
        <taxon>Saccharomycotina</taxon>
        <taxon>Pichiomycetes</taxon>
        <taxon>Pichiales</taxon>
        <taxon>Pichiaceae</taxon>
        <taxon>Kuraishia</taxon>
    </lineage>
</organism>
<dbReference type="Pfam" id="PF06991">
    <property type="entry name" value="MFAP1"/>
    <property type="match status" value="1"/>
</dbReference>
<dbReference type="PANTHER" id="PTHR15327">
    <property type="entry name" value="MICROFIBRIL-ASSOCIATED PROTEIN"/>
    <property type="match status" value="1"/>
</dbReference>
<dbReference type="GeneID" id="34522284"/>